<reference evidence="11" key="2">
    <citation type="submission" date="2021-04" db="EMBL/GenBank/DDBJ databases">
        <authorList>
            <person name="Gilroy R."/>
        </authorList>
    </citation>
    <scope>NUCLEOTIDE SEQUENCE</scope>
    <source>
        <strain evidence="11">CHK188-4685</strain>
    </source>
</reference>
<feature type="binding site" evidence="9">
    <location>
        <begin position="236"/>
        <end position="237"/>
    </location>
    <ligand>
        <name>FMN</name>
        <dbReference type="ChEBI" id="CHEBI:58210"/>
    </ligand>
</feature>
<dbReference type="Proteomes" id="UP000886804">
    <property type="component" value="Unassembled WGS sequence"/>
</dbReference>
<dbReference type="AlphaFoldDB" id="A0A9D2L9I6"/>
<dbReference type="PANTHER" id="PTHR45846:SF1">
    <property type="entry name" value="TRNA-DIHYDROURIDINE(47) SYNTHASE [NAD(P)(+)]-LIKE"/>
    <property type="match status" value="1"/>
</dbReference>
<dbReference type="InterPro" id="IPR018517">
    <property type="entry name" value="tRNA_hU_synthase_CS"/>
</dbReference>
<dbReference type="EC" id="1.3.1.-" evidence="7"/>
<feature type="binding site" evidence="9">
    <location>
        <position position="76"/>
    </location>
    <ligand>
        <name>FMN</name>
        <dbReference type="ChEBI" id="CHEBI:58210"/>
    </ligand>
</feature>
<dbReference type="InterPro" id="IPR001269">
    <property type="entry name" value="DUS_fam"/>
</dbReference>
<feature type="active site" description="Proton donor" evidence="8">
    <location>
        <position position="106"/>
    </location>
</feature>
<name>A0A9D2L9I6_9FIRM</name>
<evidence type="ECO:0000256" key="3">
    <source>
        <dbReference type="ARBA" id="ARBA00022643"/>
    </source>
</evidence>
<evidence type="ECO:0000256" key="7">
    <source>
        <dbReference type="PIRNR" id="PIRNR006621"/>
    </source>
</evidence>
<comment type="caution">
    <text evidence="11">The sequence shown here is derived from an EMBL/GenBank/DDBJ whole genome shotgun (WGS) entry which is preliminary data.</text>
</comment>
<comment type="similarity">
    <text evidence="7">Belongs to the dus family.</text>
</comment>
<evidence type="ECO:0000256" key="2">
    <source>
        <dbReference type="ARBA" id="ARBA00022630"/>
    </source>
</evidence>
<dbReference type="GO" id="GO:0003723">
    <property type="term" value="F:RNA binding"/>
    <property type="evidence" value="ECO:0007669"/>
    <property type="project" value="TreeGrafter"/>
</dbReference>
<reference evidence="11" key="1">
    <citation type="journal article" date="2021" name="PeerJ">
        <title>Extensive microbial diversity within the chicken gut microbiome revealed by metagenomics and culture.</title>
        <authorList>
            <person name="Gilroy R."/>
            <person name="Ravi A."/>
            <person name="Getino M."/>
            <person name="Pursley I."/>
            <person name="Horton D.L."/>
            <person name="Alikhan N.F."/>
            <person name="Baker D."/>
            <person name="Gharbi K."/>
            <person name="Hall N."/>
            <person name="Watson M."/>
            <person name="Adriaenssens E.M."/>
            <person name="Foster-Nyarko E."/>
            <person name="Jarju S."/>
            <person name="Secka A."/>
            <person name="Antonio M."/>
            <person name="Oren A."/>
            <person name="Chaudhuri R.R."/>
            <person name="La Ragione R."/>
            <person name="Hildebrand F."/>
            <person name="Pallen M.J."/>
        </authorList>
    </citation>
    <scope>NUCLEOTIDE SEQUENCE</scope>
    <source>
        <strain evidence="11">CHK188-4685</strain>
    </source>
</reference>
<keyword evidence="2 7" id="KW-0285">Flavoprotein</keyword>
<keyword evidence="9" id="KW-0547">Nucleotide-binding</keyword>
<evidence type="ECO:0000256" key="6">
    <source>
        <dbReference type="ARBA" id="ARBA00023002"/>
    </source>
</evidence>
<organism evidence="11 12">
    <name type="scientific">Candidatus Enterocloster faecavium</name>
    <dbReference type="NCBI Taxonomy" id="2838560"/>
    <lineage>
        <taxon>Bacteria</taxon>
        <taxon>Bacillati</taxon>
        <taxon>Bacillota</taxon>
        <taxon>Clostridia</taxon>
        <taxon>Lachnospirales</taxon>
        <taxon>Lachnospiraceae</taxon>
        <taxon>Enterocloster</taxon>
    </lineage>
</organism>
<dbReference type="GO" id="GO:0017150">
    <property type="term" value="F:tRNA dihydrouridine synthase activity"/>
    <property type="evidence" value="ECO:0007669"/>
    <property type="project" value="InterPro"/>
</dbReference>
<evidence type="ECO:0000256" key="9">
    <source>
        <dbReference type="PIRSR" id="PIRSR006621-2"/>
    </source>
</evidence>
<evidence type="ECO:0000259" key="10">
    <source>
        <dbReference type="Pfam" id="PF01207"/>
    </source>
</evidence>
<evidence type="ECO:0000313" key="11">
    <source>
        <dbReference type="EMBL" id="HJB08477.1"/>
    </source>
</evidence>
<comment type="function">
    <text evidence="7">Catalyzes the synthesis of 5,6-dihydrouridine (D), a modified base found in the D-loop of most tRNAs, via the reduction of the C5-C6 double bond in target uridines.</text>
</comment>
<dbReference type="EMBL" id="DWYS01000137">
    <property type="protein sequence ID" value="HJB08477.1"/>
    <property type="molecule type" value="Genomic_DNA"/>
</dbReference>
<protein>
    <recommendedName>
        <fullName evidence="7">tRNA-dihydrouridine synthase</fullName>
        <ecNumber evidence="7">1.3.1.-</ecNumber>
    </recommendedName>
</protein>
<dbReference type="CDD" id="cd02801">
    <property type="entry name" value="DUS_like_FMN"/>
    <property type="match status" value="1"/>
</dbReference>
<keyword evidence="3 7" id="KW-0288">FMN</keyword>
<dbReference type="PIRSF" id="PIRSF006621">
    <property type="entry name" value="Dus"/>
    <property type="match status" value="1"/>
</dbReference>
<evidence type="ECO:0000256" key="5">
    <source>
        <dbReference type="ARBA" id="ARBA00022857"/>
    </source>
</evidence>
<feature type="binding site" evidence="9">
    <location>
        <position position="148"/>
    </location>
    <ligand>
        <name>FMN</name>
        <dbReference type="ChEBI" id="CHEBI:58210"/>
    </ligand>
</feature>
<sequence>MKDLLFYMAPMEGVTGYIYRQAYHQCFAPMDRYFTPFIAPKQTGNSGTEARSVSISTRERRDILPEHNRGMRVVPQILTNRWEDFLQTCGILKEEGYREVNLNLGCPSGTVTAKKKGAGFLGEPEQLEDFLLRVSQGVEEMGMELSVKTRLGVEEPGEFENLLRIYNRVPLKELIVHPRVLKDYYGNKPRLEWFGLALAESRAPVCYNGDIFSPKDLEALKERFCPGQGLERIMLGRGLIRNPGLAGELAGQRPAEISRLRRFHDLLWRGYLEMMGEERNALFKMKELWSYMQELFRADSRLLKKLKKSKSGQEYLETVEEIFETGLKN</sequence>
<evidence type="ECO:0000313" key="12">
    <source>
        <dbReference type="Proteomes" id="UP000886804"/>
    </source>
</evidence>
<dbReference type="PANTHER" id="PTHR45846">
    <property type="entry name" value="TRNA-DIHYDROURIDINE(47) SYNTHASE [NAD(P)(+)]-LIKE"/>
    <property type="match status" value="1"/>
</dbReference>
<comment type="cofactor">
    <cofactor evidence="1 7 9">
        <name>FMN</name>
        <dbReference type="ChEBI" id="CHEBI:58210"/>
    </cofactor>
</comment>
<dbReference type="SUPFAM" id="SSF51395">
    <property type="entry name" value="FMN-linked oxidoreductases"/>
    <property type="match status" value="1"/>
</dbReference>
<keyword evidence="6 7" id="KW-0560">Oxidoreductase</keyword>
<evidence type="ECO:0000256" key="8">
    <source>
        <dbReference type="PIRSR" id="PIRSR006621-1"/>
    </source>
</evidence>
<dbReference type="PROSITE" id="PS01136">
    <property type="entry name" value="UPF0034"/>
    <property type="match status" value="1"/>
</dbReference>
<accession>A0A9D2L9I6</accession>
<dbReference type="GO" id="GO:0050660">
    <property type="term" value="F:flavin adenine dinucleotide binding"/>
    <property type="evidence" value="ECO:0007669"/>
    <property type="project" value="InterPro"/>
</dbReference>
<keyword evidence="4 7" id="KW-0819">tRNA processing</keyword>
<proteinExistence type="inferred from homology"/>
<keyword evidence="5" id="KW-0521">NADP</keyword>
<feature type="binding site" evidence="9">
    <location>
        <position position="177"/>
    </location>
    <ligand>
        <name>FMN</name>
        <dbReference type="ChEBI" id="CHEBI:58210"/>
    </ligand>
</feature>
<dbReference type="Gene3D" id="3.20.20.70">
    <property type="entry name" value="Aldolase class I"/>
    <property type="match status" value="1"/>
</dbReference>
<evidence type="ECO:0000256" key="4">
    <source>
        <dbReference type="ARBA" id="ARBA00022694"/>
    </source>
</evidence>
<feature type="domain" description="DUS-like FMN-binding" evidence="10">
    <location>
        <begin position="8"/>
        <end position="321"/>
    </location>
</feature>
<evidence type="ECO:0000256" key="1">
    <source>
        <dbReference type="ARBA" id="ARBA00001917"/>
    </source>
</evidence>
<gene>
    <name evidence="11" type="ORF">H9716_11550</name>
</gene>
<dbReference type="Pfam" id="PF01207">
    <property type="entry name" value="Dus"/>
    <property type="match status" value="1"/>
</dbReference>
<dbReference type="InterPro" id="IPR035587">
    <property type="entry name" value="DUS-like_FMN-bd"/>
</dbReference>
<dbReference type="InterPro" id="IPR013785">
    <property type="entry name" value="Aldolase_TIM"/>
</dbReference>